<proteinExistence type="inferred from homology"/>
<evidence type="ECO:0000256" key="2">
    <source>
        <dbReference type="ARBA" id="ARBA00005582"/>
    </source>
</evidence>
<dbReference type="InterPro" id="IPR020476">
    <property type="entry name" value="Nudix_hydrolase"/>
</dbReference>
<accession>A0A0X8JFD4</accession>
<evidence type="ECO:0000313" key="7">
    <source>
        <dbReference type="Proteomes" id="UP000065220"/>
    </source>
</evidence>
<dbReference type="Pfam" id="PF00293">
    <property type="entry name" value="NUDIX"/>
    <property type="match status" value="1"/>
</dbReference>
<evidence type="ECO:0000256" key="3">
    <source>
        <dbReference type="ARBA" id="ARBA00022801"/>
    </source>
</evidence>
<keyword evidence="3 4" id="KW-0378">Hydrolase</keyword>
<evidence type="ECO:0000256" key="1">
    <source>
        <dbReference type="ARBA" id="ARBA00001946"/>
    </source>
</evidence>
<reference evidence="7" key="1">
    <citation type="submission" date="2016-02" db="EMBL/GenBank/DDBJ databases">
        <authorList>
            <person name="Holder M.E."/>
            <person name="Ajami N.J."/>
            <person name="Petrosino J.F."/>
        </authorList>
    </citation>
    <scope>NUCLEOTIDE SEQUENCE [LARGE SCALE GENOMIC DNA]</scope>
    <source>
        <strain evidence="7">CCUG 36733</strain>
    </source>
</reference>
<dbReference type="AlphaFoldDB" id="A0A0X8JFD4"/>
<dbReference type="EMBL" id="CP014228">
    <property type="protein sequence ID" value="AMD87832.1"/>
    <property type="molecule type" value="Genomic_DNA"/>
</dbReference>
<dbReference type="Gene3D" id="3.90.79.10">
    <property type="entry name" value="Nucleoside Triphosphate Pyrophosphohydrolase"/>
    <property type="match status" value="1"/>
</dbReference>
<dbReference type="Proteomes" id="UP000065220">
    <property type="component" value="Chromosome"/>
</dbReference>
<dbReference type="STRING" id="111015.AXF14_09865"/>
<dbReference type="PANTHER" id="PTHR43046">
    <property type="entry name" value="GDP-MANNOSE MANNOSYL HYDROLASE"/>
    <property type="match status" value="1"/>
</dbReference>
<comment type="cofactor">
    <cofactor evidence="1">
        <name>Mg(2+)</name>
        <dbReference type="ChEBI" id="CHEBI:18420"/>
    </cofactor>
</comment>
<gene>
    <name evidence="6" type="ORF">AXF14_09865</name>
</gene>
<evidence type="ECO:0000313" key="6">
    <source>
        <dbReference type="EMBL" id="AMD87832.1"/>
    </source>
</evidence>
<dbReference type="PROSITE" id="PS51462">
    <property type="entry name" value="NUDIX"/>
    <property type="match status" value="1"/>
</dbReference>
<dbReference type="PROSITE" id="PS00893">
    <property type="entry name" value="NUDIX_BOX"/>
    <property type="match status" value="1"/>
</dbReference>
<dbReference type="GO" id="GO:0016787">
    <property type="term" value="F:hydrolase activity"/>
    <property type="evidence" value="ECO:0007669"/>
    <property type="project" value="UniProtKB-KW"/>
</dbReference>
<dbReference type="SUPFAM" id="SSF55811">
    <property type="entry name" value="Nudix"/>
    <property type="match status" value="1"/>
</dbReference>
<dbReference type="PANTHER" id="PTHR43046:SF14">
    <property type="entry name" value="MUTT_NUDIX FAMILY PROTEIN"/>
    <property type="match status" value="1"/>
</dbReference>
<evidence type="ECO:0000256" key="4">
    <source>
        <dbReference type="RuleBase" id="RU003476"/>
    </source>
</evidence>
<comment type="similarity">
    <text evidence="2 4">Belongs to the Nudix hydrolase family.</text>
</comment>
<dbReference type="PRINTS" id="PR00502">
    <property type="entry name" value="NUDIXFAMILY"/>
</dbReference>
<dbReference type="InterPro" id="IPR020084">
    <property type="entry name" value="NUDIX_hydrolase_CS"/>
</dbReference>
<sequence length="142" mass="15516">MSGPRATTCAVDVAHACAFVMVVTTQGGRLLLSRHRDRCTWETQGGHVEPGEVPDAAAARELYEESGVVVRDLAPVCDVWVDGDRPGAWGRLYAAAPERQDALPASEIAEARWFRQLPAPEELTYPWRTPLLVSRASAHSSH</sequence>
<name>A0A0X8JFD4_ACTRD</name>
<feature type="domain" description="Nudix hydrolase" evidence="5">
    <location>
        <begin position="13"/>
        <end position="136"/>
    </location>
</feature>
<keyword evidence="7" id="KW-1185">Reference proteome</keyword>
<organism evidence="6 7">
    <name type="scientific">Actinomyces radicidentis</name>
    <dbReference type="NCBI Taxonomy" id="111015"/>
    <lineage>
        <taxon>Bacteria</taxon>
        <taxon>Bacillati</taxon>
        <taxon>Actinomycetota</taxon>
        <taxon>Actinomycetes</taxon>
        <taxon>Actinomycetales</taxon>
        <taxon>Actinomycetaceae</taxon>
        <taxon>Actinomyces</taxon>
    </lineage>
</organism>
<dbReference type="InterPro" id="IPR015797">
    <property type="entry name" value="NUDIX_hydrolase-like_dom_sf"/>
</dbReference>
<dbReference type="InterPro" id="IPR014078">
    <property type="entry name" value="Nudix_YtkD"/>
</dbReference>
<dbReference type="InterPro" id="IPR000086">
    <property type="entry name" value="NUDIX_hydrolase_dom"/>
</dbReference>
<dbReference type="KEGG" id="ard:AXF14_09865"/>
<evidence type="ECO:0000259" key="5">
    <source>
        <dbReference type="PROSITE" id="PS51462"/>
    </source>
</evidence>
<protein>
    <recommendedName>
        <fullName evidence="5">Nudix hydrolase domain-containing protein</fullName>
    </recommendedName>
</protein>
<dbReference type="RefSeq" id="WP_067942895.1">
    <property type="nucleotide sequence ID" value="NZ_CP014228.1"/>
</dbReference>
<dbReference type="CDD" id="cd04665">
    <property type="entry name" value="NUDIX_RppH"/>
    <property type="match status" value="1"/>
</dbReference>
<dbReference type="OrthoDB" id="9804442at2"/>